<feature type="domain" description="Major facilitator superfamily (MFS) profile" evidence="6">
    <location>
        <begin position="9"/>
        <end position="440"/>
    </location>
</feature>
<dbReference type="AlphaFoldDB" id="A0A6J2X9E1"/>
<dbReference type="InterPro" id="IPR020846">
    <property type="entry name" value="MFS_dom"/>
</dbReference>
<evidence type="ECO:0000256" key="3">
    <source>
        <dbReference type="ARBA" id="ARBA00022989"/>
    </source>
</evidence>
<evidence type="ECO:0000256" key="1">
    <source>
        <dbReference type="ARBA" id="ARBA00004141"/>
    </source>
</evidence>
<keyword evidence="7" id="KW-1185">Reference proteome</keyword>
<sequence length="474" mass="52325">MGFKLTIEVPLFLSTVGFMLTMSVNSNLLIYRTCYAYLHYNKTECAMLGMVSNNITEYLEKKVEPYSDYISLVKNIMDSVLGSILCLFIAPWSDKFGRKPILVIGLLGGVLSLGLHILFAALENLTPWFLLVLSLPVLITGGSATFMTVLSAYLTDSTTKEERGFRMGLFDVVMTSAVLIGNTASSYVLAATSYVMVYCIAAVCHIIALIFTTLFIAESLHERDTGSKILGFLNTSNVLEMFKTPFKARVNSNRKILLLIMLTLWLTEFAMGGASLGFLFLREKFHWTLKQFTWFISGTNILGIIGTLFVVYLLHTVLKIKESVLIVMGYMFSVASFILSGAAINDWEIYLAAVINLPASGMNALTRSLLSKMVKEDEIAKIFSVISISSSIIDPISSTGYTALYNATINTDAGLFNFVSAAIFSVGVVIFSIIVIIQRKSPTVEYTIVPEESEETHNDQVNSTIITDDITVIQ</sequence>
<dbReference type="Proteomes" id="UP000504635">
    <property type="component" value="Unplaced"/>
</dbReference>
<feature type="transmembrane region" description="Helical" evidence="5">
    <location>
        <begin position="195"/>
        <end position="217"/>
    </location>
</feature>
<dbReference type="FunCoup" id="A0A6J2X9E1">
    <property type="interactions" value="94"/>
</dbReference>
<dbReference type="InterPro" id="IPR005829">
    <property type="entry name" value="Sugar_transporter_CS"/>
</dbReference>
<dbReference type="SUPFAM" id="SSF103473">
    <property type="entry name" value="MFS general substrate transporter"/>
    <property type="match status" value="1"/>
</dbReference>
<feature type="transmembrane region" description="Helical" evidence="5">
    <location>
        <begin position="128"/>
        <end position="155"/>
    </location>
</feature>
<accession>A0A6J2X9E1</accession>
<feature type="transmembrane region" description="Helical" evidence="5">
    <location>
        <begin position="256"/>
        <end position="280"/>
    </location>
</feature>
<feature type="transmembrane region" description="Helical" evidence="5">
    <location>
        <begin position="167"/>
        <end position="189"/>
    </location>
</feature>
<feature type="transmembrane region" description="Helical" evidence="5">
    <location>
        <begin position="69"/>
        <end position="89"/>
    </location>
</feature>
<proteinExistence type="predicted"/>
<dbReference type="OrthoDB" id="430300at2759"/>
<dbReference type="Gene3D" id="1.20.1250.20">
    <property type="entry name" value="MFS general substrate transporter like domains"/>
    <property type="match status" value="1"/>
</dbReference>
<reference evidence="8" key="1">
    <citation type="submission" date="2025-08" db="UniProtKB">
        <authorList>
            <consortium name="RefSeq"/>
        </authorList>
    </citation>
    <scope>IDENTIFICATION</scope>
    <source>
        <tissue evidence="8">Gonads</tissue>
    </source>
</reference>
<dbReference type="InterPro" id="IPR011701">
    <property type="entry name" value="MFS"/>
</dbReference>
<feature type="transmembrane region" description="Helical" evidence="5">
    <location>
        <begin position="12"/>
        <end position="31"/>
    </location>
</feature>
<feature type="transmembrane region" description="Helical" evidence="5">
    <location>
        <begin position="349"/>
        <end position="370"/>
    </location>
</feature>
<feature type="transmembrane region" description="Helical" evidence="5">
    <location>
        <begin position="324"/>
        <end position="343"/>
    </location>
</feature>
<name>A0A6J2X9E1_SITOR</name>
<gene>
    <name evidence="8" type="primary">LOC115876267</name>
</gene>
<dbReference type="RefSeq" id="XP_030747837.1">
    <property type="nucleotide sequence ID" value="XM_030891977.1"/>
</dbReference>
<comment type="subcellular location">
    <subcellularLocation>
        <location evidence="1">Membrane</location>
        <topology evidence="1">Multi-pass membrane protein</topology>
    </subcellularLocation>
</comment>
<protein>
    <submittedName>
        <fullName evidence="8">Proton-coupled folate transporter-like</fullName>
    </submittedName>
</protein>
<dbReference type="Pfam" id="PF07690">
    <property type="entry name" value="MFS_1"/>
    <property type="match status" value="1"/>
</dbReference>
<dbReference type="InParanoid" id="A0A6J2X9E1"/>
<feature type="transmembrane region" description="Helical" evidence="5">
    <location>
        <begin position="292"/>
        <end position="312"/>
    </location>
</feature>
<feature type="transmembrane region" description="Helical" evidence="5">
    <location>
        <begin position="101"/>
        <end position="122"/>
    </location>
</feature>
<evidence type="ECO:0000313" key="8">
    <source>
        <dbReference type="RefSeq" id="XP_030747837.1"/>
    </source>
</evidence>
<evidence type="ECO:0000256" key="5">
    <source>
        <dbReference type="SAM" id="Phobius"/>
    </source>
</evidence>
<dbReference type="GO" id="GO:0022857">
    <property type="term" value="F:transmembrane transporter activity"/>
    <property type="evidence" value="ECO:0007669"/>
    <property type="project" value="InterPro"/>
</dbReference>
<keyword evidence="3 5" id="KW-1133">Transmembrane helix</keyword>
<keyword evidence="4 5" id="KW-0472">Membrane</keyword>
<dbReference type="GeneID" id="115876267"/>
<dbReference type="KEGG" id="soy:115876267"/>
<evidence type="ECO:0000256" key="4">
    <source>
        <dbReference type="ARBA" id="ARBA00023136"/>
    </source>
</evidence>
<dbReference type="PANTHER" id="PTHR23507:SF39">
    <property type="entry name" value="GH23453P-RELATED"/>
    <property type="match status" value="1"/>
</dbReference>
<dbReference type="InterPro" id="IPR036259">
    <property type="entry name" value="MFS_trans_sf"/>
</dbReference>
<keyword evidence="2 5" id="KW-0812">Transmembrane</keyword>
<evidence type="ECO:0000256" key="2">
    <source>
        <dbReference type="ARBA" id="ARBA00022692"/>
    </source>
</evidence>
<dbReference type="GO" id="GO:0016020">
    <property type="term" value="C:membrane"/>
    <property type="evidence" value="ECO:0007669"/>
    <property type="project" value="UniProtKB-SubCell"/>
</dbReference>
<feature type="transmembrane region" description="Helical" evidence="5">
    <location>
        <begin position="382"/>
        <end position="403"/>
    </location>
</feature>
<dbReference type="PROSITE" id="PS50850">
    <property type="entry name" value="MFS"/>
    <property type="match status" value="1"/>
</dbReference>
<feature type="transmembrane region" description="Helical" evidence="5">
    <location>
        <begin position="415"/>
        <end position="437"/>
    </location>
</feature>
<evidence type="ECO:0000313" key="7">
    <source>
        <dbReference type="Proteomes" id="UP000504635"/>
    </source>
</evidence>
<dbReference type="PANTHER" id="PTHR23507">
    <property type="entry name" value="ZGC:174356"/>
    <property type="match status" value="1"/>
</dbReference>
<organism evidence="7 8">
    <name type="scientific">Sitophilus oryzae</name>
    <name type="common">Rice weevil</name>
    <name type="synonym">Curculio oryzae</name>
    <dbReference type="NCBI Taxonomy" id="7048"/>
    <lineage>
        <taxon>Eukaryota</taxon>
        <taxon>Metazoa</taxon>
        <taxon>Ecdysozoa</taxon>
        <taxon>Arthropoda</taxon>
        <taxon>Hexapoda</taxon>
        <taxon>Insecta</taxon>
        <taxon>Pterygota</taxon>
        <taxon>Neoptera</taxon>
        <taxon>Endopterygota</taxon>
        <taxon>Coleoptera</taxon>
        <taxon>Polyphaga</taxon>
        <taxon>Cucujiformia</taxon>
        <taxon>Curculionidae</taxon>
        <taxon>Dryophthorinae</taxon>
        <taxon>Sitophilus</taxon>
    </lineage>
</organism>
<evidence type="ECO:0000259" key="6">
    <source>
        <dbReference type="PROSITE" id="PS50850"/>
    </source>
</evidence>
<dbReference type="PROSITE" id="PS00216">
    <property type="entry name" value="SUGAR_TRANSPORT_1"/>
    <property type="match status" value="1"/>
</dbReference>